<dbReference type="Gene3D" id="3.30.565.10">
    <property type="entry name" value="Histidine kinase-like ATPase, C-terminal domain"/>
    <property type="match status" value="1"/>
</dbReference>
<dbReference type="AlphaFoldDB" id="A0A1M7XXT9"/>
<dbReference type="InterPro" id="IPR010559">
    <property type="entry name" value="Sig_transdc_His_kin_internal"/>
</dbReference>
<dbReference type="STRING" id="1121345.SAMN02745217_00349"/>
<keyword evidence="1" id="KW-0472">Membrane</keyword>
<protein>
    <submittedName>
        <fullName evidence="4">Two-component system, sensor histidine kinase YesM</fullName>
    </submittedName>
</protein>
<name>A0A1M7XXT9_9FIRM</name>
<dbReference type="InterPro" id="IPR050640">
    <property type="entry name" value="Bact_2-comp_sensor_kinase"/>
</dbReference>
<organism evidence="4 5">
    <name type="scientific">Anaerocolumna xylanovorans DSM 12503</name>
    <dbReference type="NCBI Taxonomy" id="1121345"/>
    <lineage>
        <taxon>Bacteria</taxon>
        <taxon>Bacillati</taxon>
        <taxon>Bacillota</taxon>
        <taxon>Clostridia</taxon>
        <taxon>Lachnospirales</taxon>
        <taxon>Lachnospiraceae</taxon>
        <taxon>Anaerocolumna</taxon>
    </lineage>
</organism>
<dbReference type="Proteomes" id="UP000184612">
    <property type="component" value="Unassembled WGS sequence"/>
</dbReference>
<dbReference type="OrthoDB" id="138378at2"/>
<dbReference type="EMBL" id="FRFD01000003">
    <property type="protein sequence ID" value="SHO43770.1"/>
    <property type="molecule type" value="Genomic_DNA"/>
</dbReference>
<feature type="transmembrane region" description="Helical" evidence="1">
    <location>
        <begin position="269"/>
        <end position="296"/>
    </location>
</feature>
<gene>
    <name evidence="4" type="ORF">SAMN02745217_00349</name>
</gene>
<dbReference type="Pfam" id="PF06580">
    <property type="entry name" value="His_kinase"/>
    <property type="match status" value="1"/>
</dbReference>
<dbReference type="InterPro" id="IPR036890">
    <property type="entry name" value="HATPase_C_sf"/>
</dbReference>
<keyword evidence="1" id="KW-1133">Transmembrane helix</keyword>
<dbReference type="PANTHER" id="PTHR34220:SF7">
    <property type="entry name" value="SENSOR HISTIDINE KINASE YPDA"/>
    <property type="match status" value="1"/>
</dbReference>
<evidence type="ECO:0000256" key="1">
    <source>
        <dbReference type="SAM" id="Phobius"/>
    </source>
</evidence>
<evidence type="ECO:0000259" key="3">
    <source>
        <dbReference type="Pfam" id="PF06580"/>
    </source>
</evidence>
<dbReference type="RefSeq" id="WP_073587081.1">
    <property type="nucleotide sequence ID" value="NZ_FRFD01000003.1"/>
</dbReference>
<keyword evidence="4" id="KW-0808">Transferase</keyword>
<feature type="domain" description="Signal transduction histidine kinase internal region" evidence="3">
    <location>
        <begin position="363"/>
        <end position="441"/>
    </location>
</feature>
<dbReference type="GO" id="GO:0000155">
    <property type="term" value="F:phosphorelay sensor kinase activity"/>
    <property type="evidence" value="ECO:0007669"/>
    <property type="project" value="InterPro"/>
</dbReference>
<dbReference type="Gene3D" id="6.10.340.10">
    <property type="match status" value="1"/>
</dbReference>
<dbReference type="Pfam" id="PF02518">
    <property type="entry name" value="HATPase_c"/>
    <property type="match status" value="1"/>
</dbReference>
<evidence type="ECO:0000313" key="4">
    <source>
        <dbReference type="EMBL" id="SHO43770.1"/>
    </source>
</evidence>
<keyword evidence="4" id="KW-0418">Kinase</keyword>
<feature type="domain" description="Histidine kinase/HSP90-like ATPase" evidence="2">
    <location>
        <begin position="458"/>
        <end position="569"/>
    </location>
</feature>
<reference evidence="4 5" key="1">
    <citation type="submission" date="2016-12" db="EMBL/GenBank/DDBJ databases">
        <authorList>
            <person name="Song W.-J."/>
            <person name="Kurnit D.M."/>
        </authorList>
    </citation>
    <scope>NUCLEOTIDE SEQUENCE [LARGE SCALE GENOMIC DNA]</scope>
    <source>
        <strain evidence="4 5">DSM 12503</strain>
    </source>
</reference>
<evidence type="ECO:0000313" key="5">
    <source>
        <dbReference type="Proteomes" id="UP000184612"/>
    </source>
</evidence>
<keyword evidence="1" id="KW-0812">Transmembrane</keyword>
<sequence length="576" mass="66449">MTRLKQLPLFSHIILLTLISIIVFTGFFIFYTQNTEKLYKNRSTDYTNKIIYQTEMTINSNYSSLAKILQFVSYHDDIQSFLLEHNNEKKYKYYKRMNTNLASIMMLNNHIYDVIIYDNANNEYSLSDNDYILPKYFHNYDSVGLSSCLYNPDLDHHYFVMHYPIKSINANKNANQKIGDAYLILSDTAFLDQANQNFNKTSSILYLMDGNNQIFWSNTNNDFSSLSDLKASGYDDYKITTIKGYGLKIISLTKQEEEIYSLINIQRSYLTILVLVAIIIVSLWIVLIINTVAPLYTFVRFISSIKEGGLSTLKKRVHLYGYKEIAIISKETNEMLEQIDDLTNTVLNTNSKLYMIEIQKEQAKLSYLRSQINPHFLYNTLECIKGIAAEHKQPDIVEATKALATIFKYSIKGSDYVPFRDEIKIIKNYISIQKLRFEDRFYVEYDIHPNCYDVIIPKMILQPIIENAIIHGIEGTRESSILSISAYLKEDQMMIRVNNTGVPIAPERLLQLQQELTDFPESPAQASRENLGIKNVNERIKLICGSNFGLAINSMENGSTTVTIALPLNINPETRQ</sequence>
<accession>A0A1M7XXT9</accession>
<keyword evidence="5" id="KW-1185">Reference proteome</keyword>
<feature type="transmembrane region" description="Helical" evidence="1">
    <location>
        <begin position="12"/>
        <end position="32"/>
    </location>
</feature>
<proteinExistence type="predicted"/>
<dbReference type="SUPFAM" id="SSF55874">
    <property type="entry name" value="ATPase domain of HSP90 chaperone/DNA topoisomerase II/histidine kinase"/>
    <property type="match status" value="1"/>
</dbReference>
<dbReference type="InterPro" id="IPR003594">
    <property type="entry name" value="HATPase_dom"/>
</dbReference>
<evidence type="ECO:0000259" key="2">
    <source>
        <dbReference type="Pfam" id="PF02518"/>
    </source>
</evidence>
<dbReference type="GO" id="GO:0016020">
    <property type="term" value="C:membrane"/>
    <property type="evidence" value="ECO:0007669"/>
    <property type="project" value="InterPro"/>
</dbReference>
<dbReference type="PANTHER" id="PTHR34220">
    <property type="entry name" value="SENSOR HISTIDINE KINASE YPDA"/>
    <property type="match status" value="1"/>
</dbReference>